<protein>
    <submittedName>
        <fullName evidence="2">Uncharacterized protein</fullName>
    </submittedName>
</protein>
<keyword evidence="1" id="KW-0472">Membrane</keyword>
<feature type="transmembrane region" description="Helical" evidence="1">
    <location>
        <begin position="26"/>
        <end position="56"/>
    </location>
</feature>
<dbReference type="AlphaFoldDB" id="A0A1F8BJZ7"/>
<dbReference type="InterPro" id="IPR046031">
    <property type="entry name" value="DUF5989"/>
</dbReference>
<name>A0A1F8BJZ7_9BACT</name>
<dbReference type="EMBL" id="MGHH01000010">
    <property type="protein sequence ID" value="OGM64391.1"/>
    <property type="molecule type" value="Genomic_DNA"/>
</dbReference>
<evidence type="ECO:0000256" key="1">
    <source>
        <dbReference type="SAM" id="Phobius"/>
    </source>
</evidence>
<gene>
    <name evidence="2" type="ORF">A2893_00800</name>
</gene>
<dbReference type="STRING" id="1802521.A2893_00800"/>
<accession>A0A1F8BJZ7</accession>
<proteinExistence type="predicted"/>
<keyword evidence="1" id="KW-1133">Transmembrane helix</keyword>
<evidence type="ECO:0000313" key="3">
    <source>
        <dbReference type="Proteomes" id="UP000176725"/>
    </source>
</evidence>
<dbReference type="Proteomes" id="UP000176725">
    <property type="component" value="Unassembled WGS sequence"/>
</dbReference>
<organism evidence="2 3">
    <name type="scientific">Candidatus Woesebacteria bacterium RIFCSPLOWO2_01_FULL_39_25</name>
    <dbReference type="NCBI Taxonomy" id="1802521"/>
    <lineage>
        <taxon>Bacteria</taxon>
        <taxon>Candidatus Woeseibacteriota</taxon>
    </lineage>
</organism>
<keyword evidence="1" id="KW-0812">Transmembrane</keyword>
<reference evidence="2 3" key="1">
    <citation type="journal article" date="2016" name="Nat. Commun.">
        <title>Thousands of microbial genomes shed light on interconnected biogeochemical processes in an aquifer system.</title>
        <authorList>
            <person name="Anantharaman K."/>
            <person name="Brown C.T."/>
            <person name="Hug L.A."/>
            <person name="Sharon I."/>
            <person name="Castelle C.J."/>
            <person name="Probst A.J."/>
            <person name="Thomas B.C."/>
            <person name="Singh A."/>
            <person name="Wilkins M.J."/>
            <person name="Karaoz U."/>
            <person name="Brodie E.L."/>
            <person name="Williams K.H."/>
            <person name="Hubbard S.S."/>
            <person name="Banfield J.F."/>
        </authorList>
    </citation>
    <scope>NUCLEOTIDE SEQUENCE [LARGE SCALE GENOMIC DNA]</scope>
</reference>
<dbReference type="Pfam" id="PF19451">
    <property type="entry name" value="DUF5989"/>
    <property type="match status" value="1"/>
</dbReference>
<sequence>MNYIKNFKIKLGLIGELIAFLWSQKLWWMIPMVLVLVVFGLFLIFAQGTSFVHFIYPLF</sequence>
<comment type="caution">
    <text evidence="2">The sequence shown here is derived from an EMBL/GenBank/DDBJ whole genome shotgun (WGS) entry which is preliminary data.</text>
</comment>
<evidence type="ECO:0000313" key="2">
    <source>
        <dbReference type="EMBL" id="OGM64391.1"/>
    </source>
</evidence>